<evidence type="ECO:0000313" key="1">
    <source>
        <dbReference type="EMBL" id="QBP42036.1"/>
    </source>
</evidence>
<evidence type="ECO:0000313" key="2">
    <source>
        <dbReference type="Proteomes" id="UP000294292"/>
    </source>
</evidence>
<dbReference type="InterPro" id="IPR058968">
    <property type="entry name" value="YoqH-like"/>
</dbReference>
<reference evidence="1 2" key="1">
    <citation type="submission" date="2019-03" db="EMBL/GenBank/DDBJ databases">
        <title>Complete genome sequence of Paenisporosarcina antarctica CGMCC 1.6503T.</title>
        <authorList>
            <person name="Rong J.-C."/>
            <person name="Chi N.-Y."/>
            <person name="Zhang Q.-F."/>
        </authorList>
    </citation>
    <scope>NUCLEOTIDE SEQUENCE [LARGE SCALE GENOMIC DNA]</scope>
    <source>
        <strain evidence="1 2">CGMCC 1.6503</strain>
    </source>
</reference>
<dbReference type="RefSeq" id="WP_134210605.1">
    <property type="nucleotide sequence ID" value="NZ_CP038015.1"/>
</dbReference>
<dbReference type="Pfam" id="PF26349">
    <property type="entry name" value="YoqH"/>
    <property type="match status" value="1"/>
</dbReference>
<gene>
    <name evidence="1" type="ORF">E2636_13150</name>
</gene>
<sequence>MKKISLISLLLLLSLTTVLYLTWEKPTQVKAINEESEQLLEAISEPCSLTLESVDKILVNAKGVALIYKVQLNPPSFARTNISILAVHLPEPSSYGDFDSYEGFASIPEEISWRFKLYPTPEDNGPSWAGRFDLITAEMKNVEVQVRLSNSKTDKLGPSVLTNSINNCK</sequence>
<dbReference type="KEGG" id="panc:E2636_13150"/>
<dbReference type="EMBL" id="CP038015">
    <property type="protein sequence ID" value="QBP42036.1"/>
    <property type="molecule type" value="Genomic_DNA"/>
</dbReference>
<keyword evidence="2" id="KW-1185">Reference proteome</keyword>
<proteinExistence type="predicted"/>
<accession>A0A4P7A284</accession>
<name>A0A4P7A284_9BACL</name>
<dbReference type="Proteomes" id="UP000294292">
    <property type="component" value="Chromosome"/>
</dbReference>
<dbReference type="OrthoDB" id="2439167at2"/>
<organism evidence="1 2">
    <name type="scientific">Paenisporosarcina antarctica</name>
    <dbReference type="NCBI Taxonomy" id="417367"/>
    <lineage>
        <taxon>Bacteria</taxon>
        <taxon>Bacillati</taxon>
        <taxon>Bacillota</taxon>
        <taxon>Bacilli</taxon>
        <taxon>Bacillales</taxon>
        <taxon>Caryophanaceae</taxon>
        <taxon>Paenisporosarcina</taxon>
    </lineage>
</organism>
<dbReference type="AlphaFoldDB" id="A0A4P7A284"/>
<protein>
    <submittedName>
        <fullName evidence="1">Uncharacterized protein</fullName>
    </submittedName>
</protein>